<accession>A0ABP7QGW1</accession>
<sequence>MTDKVPELIFVCGCNAAGKSTFIRTRLNELSGFEIIMTDVYRGRTKDIFRDAIKERISY</sequence>
<protein>
    <recommendedName>
        <fullName evidence="3">UDP-N-acetylglucosamine kinase</fullName>
    </recommendedName>
</protein>
<evidence type="ECO:0000313" key="1">
    <source>
        <dbReference type="EMBL" id="GAA3982340.1"/>
    </source>
</evidence>
<comment type="caution">
    <text evidence="1">The sequence shown here is derived from an EMBL/GenBank/DDBJ whole genome shotgun (WGS) entry which is preliminary data.</text>
</comment>
<reference evidence="2" key="1">
    <citation type="journal article" date="2019" name="Int. J. Syst. Evol. Microbiol.">
        <title>The Global Catalogue of Microorganisms (GCM) 10K type strain sequencing project: providing services to taxonomists for standard genome sequencing and annotation.</title>
        <authorList>
            <consortium name="The Broad Institute Genomics Platform"/>
            <consortium name="The Broad Institute Genome Sequencing Center for Infectious Disease"/>
            <person name="Wu L."/>
            <person name="Ma J."/>
        </authorList>
    </citation>
    <scope>NUCLEOTIDE SEQUENCE [LARGE SCALE GENOMIC DNA]</scope>
    <source>
        <strain evidence="2">JCM 16601</strain>
    </source>
</reference>
<dbReference type="Proteomes" id="UP001500742">
    <property type="component" value="Unassembled WGS sequence"/>
</dbReference>
<dbReference type="Gene3D" id="3.40.50.300">
    <property type="entry name" value="P-loop containing nucleotide triphosphate hydrolases"/>
    <property type="match status" value="1"/>
</dbReference>
<name>A0ABP7QGW1_9SPHI</name>
<keyword evidence="2" id="KW-1185">Reference proteome</keyword>
<organism evidence="1 2">
    <name type="scientific">Mucilaginibacter dorajii</name>
    <dbReference type="NCBI Taxonomy" id="692994"/>
    <lineage>
        <taxon>Bacteria</taxon>
        <taxon>Pseudomonadati</taxon>
        <taxon>Bacteroidota</taxon>
        <taxon>Sphingobacteriia</taxon>
        <taxon>Sphingobacteriales</taxon>
        <taxon>Sphingobacteriaceae</taxon>
        <taxon>Mucilaginibacter</taxon>
    </lineage>
</organism>
<dbReference type="InterPro" id="IPR027417">
    <property type="entry name" value="P-loop_NTPase"/>
</dbReference>
<dbReference type="RefSeq" id="WP_259093854.1">
    <property type="nucleotide sequence ID" value="NZ_BAAAZC010000026.1"/>
</dbReference>
<proteinExistence type="predicted"/>
<gene>
    <name evidence="1" type="ORF">GCM10022210_37290</name>
</gene>
<evidence type="ECO:0000313" key="2">
    <source>
        <dbReference type="Proteomes" id="UP001500742"/>
    </source>
</evidence>
<dbReference type="SUPFAM" id="SSF52540">
    <property type="entry name" value="P-loop containing nucleoside triphosphate hydrolases"/>
    <property type="match status" value="1"/>
</dbReference>
<dbReference type="EMBL" id="BAAAZC010000026">
    <property type="protein sequence ID" value="GAA3982340.1"/>
    <property type="molecule type" value="Genomic_DNA"/>
</dbReference>
<evidence type="ECO:0008006" key="3">
    <source>
        <dbReference type="Google" id="ProtNLM"/>
    </source>
</evidence>